<evidence type="ECO:0000313" key="2">
    <source>
        <dbReference type="EMBL" id="ACE85838.1"/>
    </source>
</evidence>
<evidence type="ECO:0000313" key="3">
    <source>
        <dbReference type="Proteomes" id="UP000001036"/>
    </source>
</evidence>
<dbReference type="InterPro" id="IPR018875">
    <property type="entry name" value="Antirepressor_Ant_N"/>
</dbReference>
<feature type="domain" description="Antirepressor protein ant N-terminal" evidence="1">
    <location>
        <begin position="7"/>
        <end position="116"/>
    </location>
</feature>
<dbReference type="STRING" id="498211.CJA_3431"/>
<accession>B3PFB6</accession>
<dbReference type="AlphaFoldDB" id="B3PFB6"/>
<dbReference type="RefSeq" id="WP_012489006.1">
    <property type="nucleotide sequence ID" value="NC_010995.1"/>
</dbReference>
<organism evidence="2 3">
    <name type="scientific">Cellvibrio japonicus (strain Ueda107)</name>
    <name type="common">Pseudomonas fluorescens subsp. cellulosa</name>
    <dbReference type="NCBI Taxonomy" id="498211"/>
    <lineage>
        <taxon>Bacteria</taxon>
        <taxon>Pseudomonadati</taxon>
        <taxon>Pseudomonadota</taxon>
        <taxon>Gammaproteobacteria</taxon>
        <taxon>Cellvibrionales</taxon>
        <taxon>Cellvibrionaceae</taxon>
        <taxon>Cellvibrio</taxon>
    </lineage>
</organism>
<sequence>MTAIIPVNFHNDTLALVDHDGQPFVPMKPIVENMGLDWASQTVKLGQKFDSVVAIITTTGGDGKQYEMLCLPLRKIPAWLYSINPNKVKPELRDKIIQYQEECDEVLWQYWMQGHVGRGRTSAPTINQQLSAHKLRLFLLDRLAATTDKALREAIHQQLAHVSDLLGIPTPALGDIGKEGHDGSWLAEVLEVLLRDIQAGRYSFPAKIETQDDDRWLVLRTTHSLPGPAARPASNLFTDTY</sequence>
<dbReference type="Proteomes" id="UP000001036">
    <property type="component" value="Chromosome"/>
</dbReference>
<dbReference type="OrthoDB" id="1042522at2"/>
<dbReference type="KEGG" id="cja:CJA_3431"/>
<evidence type="ECO:0000259" key="1">
    <source>
        <dbReference type="Pfam" id="PF10547"/>
    </source>
</evidence>
<protein>
    <submittedName>
        <fullName evidence="2">Antirepressor protein</fullName>
    </submittedName>
</protein>
<reference evidence="2 3" key="1">
    <citation type="journal article" date="2008" name="J. Bacteriol.">
        <title>Insights into plant cell wall degradation from the genome sequence of the soil bacterium Cellvibrio japonicus.</title>
        <authorList>
            <person name="Deboy R.T."/>
            <person name="Mongodin E.F."/>
            <person name="Fouts D.E."/>
            <person name="Tailford L.E."/>
            <person name="Khouri H."/>
            <person name="Emerson J.B."/>
            <person name="Mohamoud Y."/>
            <person name="Watkins K."/>
            <person name="Henrissat B."/>
            <person name="Gilbert H.J."/>
            <person name="Nelson K.E."/>
        </authorList>
    </citation>
    <scope>NUCLEOTIDE SEQUENCE [LARGE SCALE GENOMIC DNA]</scope>
    <source>
        <strain evidence="2 3">Ueda107</strain>
    </source>
</reference>
<dbReference type="eggNOG" id="COG3645">
    <property type="taxonomic scope" value="Bacteria"/>
</dbReference>
<keyword evidence="3" id="KW-1185">Reference proteome</keyword>
<proteinExistence type="predicted"/>
<dbReference type="EMBL" id="CP000934">
    <property type="protein sequence ID" value="ACE85838.1"/>
    <property type="molecule type" value="Genomic_DNA"/>
</dbReference>
<gene>
    <name evidence="2" type="ordered locus">CJA_3431</name>
</gene>
<dbReference type="PRINTS" id="PR01994">
    <property type="entry name" value="ANTIREPRESSR"/>
</dbReference>
<dbReference type="Pfam" id="PF10547">
    <property type="entry name" value="P22_AR_N"/>
    <property type="match status" value="1"/>
</dbReference>
<dbReference type="HOGENOM" id="CLU_1150249_0_0_6"/>
<name>B3PFB6_CELJU</name>